<gene>
    <name evidence="1" type="ORF">A4X09_0g7629</name>
</gene>
<dbReference type="Proteomes" id="UP000078113">
    <property type="component" value="Unassembled WGS sequence"/>
</dbReference>
<reference evidence="1" key="1">
    <citation type="submission" date="2016-04" db="EMBL/GenBank/DDBJ databases">
        <authorList>
            <person name="Nguyen H.D."/>
            <person name="Samba Siva P."/>
            <person name="Cullis J."/>
            <person name="Levesque C.A."/>
            <person name="Hambleton S."/>
        </authorList>
    </citation>
    <scope>NUCLEOTIDE SEQUENCE</scope>
    <source>
        <strain evidence="1">DAOMC 236422</strain>
    </source>
</reference>
<evidence type="ECO:0000313" key="1">
    <source>
        <dbReference type="EMBL" id="KAE8261641.1"/>
    </source>
</evidence>
<dbReference type="AlphaFoldDB" id="A0A8X7N1K3"/>
<sequence>SSVPSTAHNVTALTCPGCIGELKRSCAIQSKIPTSGRGPWLYRLARQSQRLLRPHLREAQCTGRILKTKQPGDATDPSALHGSRAYHAWKTVCLWTLLSSSGSFRRIYKRSVLHHSHQKRL</sequence>
<comment type="caution">
    <text evidence="1">The sequence shown here is derived from an EMBL/GenBank/DDBJ whole genome shotgun (WGS) entry which is preliminary data.</text>
</comment>
<protein>
    <submittedName>
        <fullName evidence="1">Uncharacterized protein</fullName>
    </submittedName>
</protein>
<dbReference type="EMBL" id="LWDG02000946">
    <property type="protein sequence ID" value="KAE8261641.1"/>
    <property type="molecule type" value="Genomic_DNA"/>
</dbReference>
<keyword evidence="2" id="KW-1185">Reference proteome</keyword>
<feature type="non-terminal residue" evidence="1">
    <location>
        <position position="1"/>
    </location>
</feature>
<name>A0A8X7N1K3_9BASI</name>
<reference evidence="1" key="2">
    <citation type="journal article" date="2019" name="IMA Fungus">
        <title>Genome sequencing and comparison of five Tilletia species to identify candidate genes for the detection of regulated species infecting wheat.</title>
        <authorList>
            <person name="Nguyen H.D.T."/>
            <person name="Sultana T."/>
            <person name="Kesanakurti P."/>
            <person name="Hambleton S."/>
        </authorList>
    </citation>
    <scope>NUCLEOTIDE SEQUENCE</scope>
    <source>
        <strain evidence="1">DAOMC 236422</strain>
    </source>
</reference>
<organism evidence="1 2">
    <name type="scientific">Tilletia walkeri</name>
    <dbReference type="NCBI Taxonomy" id="117179"/>
    <lineage>
        <taxon>Eukaryota</taxon>
        <taxon>Fungi</taxon>
        <taxon>Dikarya</taxon>
        <taxon>Basidiomycota</taxon>
        <taxon>Ustilaginomycotina</taxon>
        <taxon>Exobasidiomycetes</taxon>
        <taxon>Tilletiales</taxon>
        <taxon>Tilletiaceae</taxon>
        <taxon>Tilletia</taxon>
    </lineage>
</organism>
<proteinExistence type="predicted"/>
<accession>A0A8X7N1K3</accession>
<evidence type="ECO:0000313" key="2">
    <source>
        <dbReference type="Proteomes" id="UP000078113"/>
    </source>
</evidence>